<dbReference type="Proteomes" id="UP000006671">
    <property type="component" value="Unassembled WGS sequence"/>
</dbReference>
<dbReference type="InParanoid" id="D2UZB3"/>
<dbReference type="EMBL" id="GG738846">
    <property type="protein sequence ID" value="EFC49917.1"/>
    <property type="molecule type" value="Genomic_DNA"/>
</dbReference>
<sequence>MKKLKSSAKELSSSEDKSDEWKKLFKELDDLLLGGITDQINNLCSYFRNEIVKHLSINDDNNDLIRDFGDESTFDISTMSVNQIREKFGDKSSIDLPEQMQQLLVEYTLLPVCRIPVDPKPSSKFSLSFINEVLFKQFQLNTVFSENVNHLFSTIIIPLLTDGDFTNEEYQKKLGKKIDELKSEKKKQFIEFLNSYFASLVFFCQFELLKQLSEWLFLFSNSIKLWIIKSFFTKFLTTSQSKCQPLRELAQKVLSKHQSLIIKEEGHYVKHNVNNHFLTDQITEEDAESLVKPPTTKAQVASQLVLKLLDMSLNEYSQEERKKSECLRHCIEILKYGNLHSIMDDSSTSDEKSKSIPISKSLRGYSILISSEYGQEMMEKLWPMLYGFIENYTSELEKPTRISHQIGLQLLSLFDLVYPSIEKSQVANYFYLNDCFLPLTMKLLKVLNSRFETDSSQSVTMEIKLANRALRVFVKHSTKTSNNLDAVQFFQVIQEPSHCSKLKIKKFITDISDGLVFESLLHPSKYLLRDSMSSQKTEELYKSLEKTLLVWSNFFLYLYNACCLERTPERKILDPFEDEDQQEQQNEVSEATRKYRHVDKLNIIFTQLVECACMFDYNHFVHKSLSDSPIGKFAHLAKKAESLNELVRAILVVILQKPFIVDGILSRENLNVISERLGITSE</sequence>
<dbReference type="RefSeq" id="XP_002682661.1">
    <property type="nucleotide sequence ID" value="XM_002682615.1"/>
</dbReference>
<dbReference type="AlphaFoldDB" id="D2UZB3"/>
<dbReference type="OMA" id="NDEMNES"/>
<accession>D2UZB3</accession>
<organism evidence="2">
    <name type="scientific">Naegleria gruberi</name>
    <name type="common">Amoeba</name>
    <dbReference type="NCBI Taxonomy" id="5762"/>
    <lineage>
        <taxon>Eukaryota</taxon>
        <taxon>Discoba</taxon>
        <taxon>Heterolobosea</taxon>
        <taxon>Tetramitia</taxon>
        <taxon>Eutetramitia</taxon>
        <taxon>Vahlkampfiidae</taxon>
        <taxon>Naegleria</taxon>
    </lineage>
</organism>
<dbReference type="OrthoDB" id="10257157at2759"/>
<dbReference type="GeneID" id="8855313"/>
<reference evidence="1 2" key="1">
    <citation type="journal article" date="2010" name="Cell">
        <title>The genome of Naegleria gruberi illuminates early eukaryotic versatility.</title>
        <authorList>
            <person name="Fritz-Laylin L.K."/>
            <person name="Prochnik S.E."/>
            <person name="Ginger M.L."/>
            <person name="Dacks J.B."/>
            <person name="Carpenter M.L."/>
            <person name="Field M.C."/>
            <person name="Kuo A."/>
            <person name="Paredez A."/>
            <person name="Chapman J."/>
            <person name="Pham J."/>
            <person name="Shu S."/>
            <person name="Neupane R."/>
            <person name="Cipriano M."/>
            <person name="Mancuso J."/>
            <person name="Tu H."/>
            <person name="Salamov A."/>
            <person name="Lindquist E."/>
            <person name="Shapiro H."/>
            <person name="Lucas S."/>
            <person name="Grigoriev I.V."/>
            <person name="Cande W.Z."/>
            <person name="Fulton C."/>
            <person name="Rokhsar D.S."/>
            <person name="Dawson S.C."/>
        </authorList>
    </citation>
    <scope>NUCLEOTIDE SEQUENCE [LARGE SCALE GENOMIC DNA]</scope>
    <source>
        <strain evidence="1 2">NEG-M</strain>
    </source>
</reference>
<evidence type="ECO:0000313" key="1">
    <source>
        <dbReference type="EMBL" id="EFC49917.1"/>
    </source>
</evidence>
<dbReference type="KEGG" id="ngr:NAEGRDRAFT_61876"/>
<evidence type="ECO:0000313" key="2">
    <source>
        <dbReference type="Proteomes" id="UP000006671"/>
    </source>
</evidence>
<proteinExistence type="predicted"/>
<dbReference type="VEuPathDB" id="AmoebaDB:NAEGRDRAFT_61876"/>
<gene>
    <name evidence="1" type="ORF">NAEGRDRAFT_61876</name>
</gene>
<protein>
    <submittedName>
        <fullName evidence="1">Predicted protein</fullName>
    </submittedName>
</protein>
<name>D2UZB3_NAEGR</name>
<keyword evidence="2" id="KW-1185">Reference proteome</keyword>